<dbReference type="RefSeq" id="WP_199020681.1">
    <property type="nucleotide sequence ID" value="NZ_JAELUP010000103.1"/>
</dbReference>
<evidence type="ECO:0000313" key="3">
    <source>
        <dbReference type="Proteomes" id="UP000640274"/>
    </source>
</evidence>
<sequence>MNEQPAAKRSWFAPIVLLLLVFSIMGNVVLFSTKIQNSQTFRMEAGERIIKAAWDARKHAQSLLASLEQLKKGTSATERIEAKQNIGFAFEHAQGLPQLIKEALARHEGEHEGQKRTAEIFIAEIEASLSLIGNHDTALTAEETAYVAKLKKLYTEIDSRLAEFPYDEISKESALRTENGEGWVDLAYGLLLLINEPDKLTVK</sequence>
<dbReference type="AlphaFoldDB" id="A0A934MMA8"/>
<dbReference type="EMBL" id="JAELUP010000103">
    <property type="protein sequence ID" value="MBJ6363100.1"/>
    <property type="molecule type" value="Genomic_DNA"/>
</dbReference>
<comment type="caution">
    <text evidence="2">The sequence shown here is derived from an EMBL/GenBank/DDBJ whole genome shotgun (WGS) entry which is preliminary data.</text>
</comment>
<name>A0A934MMA8_9BACL</name>
<protein>
    <submittedName>
        <fullName evidence="2">Uncharacterized protein</fullName>
    </submittedName>
</protein>
<organism evidence="2 3">
    <name type="scientific">Paenibacillus roseus</name>
    <dbReference type="NCBI Taxonomy" id="2798579"/>
    <lineage>
        <taxon>Bacteria</taxon>
        <taxon>Bacillati</taxon>
        <taxon>Bacillota</taxon>
        <taxon>Bacilli</taxon>
        <taxon>Bacillales</taxon>
        <taxon>Paenibacillaceae</taxon>
        <taxon>Paenibacillus</taxon>
    </lineage>
</organism>
<keyword evidence="3" id="KW-1185">Reference proteome</keyword>
<keyword evidence="1" id="KW-0812">Transmembrane</keyword>
<dbReference type="Proteomes" id="UP000640274">
    <property type="component" value="Unassembled WGS sequence"/>
</dbReference>
<evidence type="ECO:0000313" key="2">
    <source>
        <dbReference type="EMBL" id="MBJ6363100.1"/>
    </source>
</evidence>
<keyword evidence="1" id="KW-0472">Membrane</keyword>
<gene>
    <name evidence="2" type="ORF">JFN88_18005</name>
</gene>
<accession>A0A934MMA8</accession>
<keyword evidence="1" id="KW-1133">Transmembrane helix</keyword>
<feature type="transmembrane region" description="Helical" evidence="1">
    <location>
        <begin position="12"/>
        <end position="33"/>
    </location>
</feature>
<evidence type="ECO:0000256" key="1">
    <source>
        <dbReference type="SAM" id="Phobius"/>
    </source>
</evidence>
<reference evidence="2" key="1">
    <citation type="submission" date="2020-12" db="EMBL/GenBank/DDBJ databases">
        <authorList>
            <person name="Huq M.A."/>
        </authorList>
    </citation>
    <scope>NUCLEOTIDE SEQUENCE</scope>
    <source>
        <strain evidence="2">MAHUQ-46</strain>
    </source>
</reference>
<proteinExistence type="predicted"/>